<accession>A0ABX0LQ70</accession>
<proteinExistence type="predicted"/>
<gene>
    <name evidence="2" type="ORF">F0185_14840</name>
</gene>
<dbReference type="InterPro" id="IPR028087">
    <property type="entry name" value="Tad_N"/>
</dbReference>
<dbReference type="EMBL" id="VUYU01000008">
    <property type="protein sequence ID" value="NHZ34848.1"/>
    <property type="molecule type" value="Genomic_DNA"/>
</dbReference>
<feature type="domain" description="Putative Flp pilus-assembly TadG-like N-terminal" evidence="1">
    <location>
        <begin position="16"/>
        <end position="60"/>
    </location>
</feature>
<dbReference type="RefSeq" id="WP_167225654.1">
    <property type="nucleotide sequence ID" value="NZ_VUYU01000008.1"/>
</dbReference>
<sequence length="498" mass="51983">MKRSRVPPGRHQRGAYVIVFALLLMPLMLLGALAIDLSMAFMRRTDLQTAADAAALAAARGLDGSAAGIDKANARAEAVIISSAVGYTALSWSPDALRFSDQPGSDADWLPASSANTAANASRMRYARIDTSKLSPEFGSVRTVFAGAIGPDSLYATLKVSTVAVAGRSQVQVTPLAVCALDNQRYGSRNNGGGLVEWIEHGFRRGVSYNLLDLNPGIAGAAPLNYQVNPVDFPPAAESESNRTLDALRPMVCSGTLALPFLPDNATVYVRQNFPSELAAQLNSRFGPLGAGAPACDPVAAPADTNIREFMLPPFWMALPTQPPTPTALSGSALARVIAGRRVTIADVSGATPSTDRTSYGPLWTFAKPLLYQGAAPVNTGAKFSKTNWATLYPIATSEQMLANASAPADGDALPYDSTLPIFRTAPGGASAPGLKGRRVLNIPLLSCPVNADGTANVLAVGRFLMTSRASSTAPAVYGEFGGLATPDSLSSATVLFR</sequence>
<reference evidence="2 3" key="1">
    <citation type="submission" date="2019-09" db="EMBL/GenBank/DDBJ databases">
        <title>Taxonomy of Antarctic Massilia spp.: description of Massilia rubra sp. nov., Massilia aquatica sp. nov., Massilia mucilaginosa sp. nov., Massilia frigida sp. nov. isolated from streams, lakes and regoliths.</title>
        <authorList>
            <person name="Holochova P."/>
            <person name="Sedlacek I."/>
            <person name="Kralova S."/>
            <person name="Maslanova I."/>
            <person name="Busse H.-J."/>
            <person name="Stankova E."/>
            <person name="Vrbovska V."/>
            <person name="Kovarovic V."/>
            <person name="Bartak M."/>
            <person name="Svec P."/>
            <person name="Pantucek R."/>
        </authorList>
    </citation>
    <scope>NUCLEOTIDE SEQUENCE [LARGE SCALE GENOMIC DNA]</scope>
    <source>
        <strain evidence="2 3">CCM 8692</strain>
    </source>
</reference>
<keyword evidence="3" id="KW-1185">Reference proteome</keyword>
<evidence type="ECO:0000313" key="2">
    <source>
        <dbReference type="EMBL" id="NHZ34848.1"/>
    </source>
</evidence>
<dbReference type="Pfam" id="PF13400">
    <property type="entry name" value="Tad"/>
    <property type="match status" value="1"/>
</dbReference>
<protein>
    <recommendedName>
        <fullName evidence="1">Putative Flp pilus-assembly TadG-like N-terminal domain-containing protein</fullName>
    </recommendedName>
</protein>
<evidence type="ECO:0000259" key="1">
    <source>
        <dbReference type="Pfam" id="PF13400"/>
    </source>
</evidence>
<evidence type="ECO:0000313" key="3">
    <source>
        <dbReference type="Proteomes" id="UP000785613"/>
    </source>
</evidence>
<dbReference type="Proteomes" id="UP000785613">
    <property type="component" value="Unassembled WGS sequence"/>
</dbReference>
<comment type="caution">
    <text evidence="2">The sequence shown here is derived from an EMBL/GenBank/DDBJ whole genome shotgun (WGS) entry which is preliminary data.</text>
</comment>
<organism evidence="2 3">
    <name type="scientific">Massilia rubra</name>
    <dbReference type="NCBI Taxonomy" id="2607910"/>
    <lineage>
        <taxon>Bacteria</taxon>
        <taxon>Pseudomonadati</taxon>
        <taxon>Pseudomonadota</taxon>
        <taxon>Betaproteobacteria</taxon>
        <taxon>Burkholderiales</taxon>
        <taxon>Oxalobacteraceae</taxon>
        <taxon>Telluria group</taxon>
        <taxon>Massilia</taxon>
    </lineage>
</organism>
<name>A0ABX0LQ70_9BURK</name>